<dbReference type="InterPro" id="IPR037445">
    <property type="entry name" value="MAGE"/>
</dbReference>
<dbReference type="GO" id="GO:0005634">
    <property type="term" value="C:nucleus"/>
    <property type="evidence" value="ECO:0007669"/>
    <property type="project" value="TreeGrafter"/>
</dbReference>
<feature type="region of interest" description="Disordered" evidence="1">
    <location>
        <begin position="1"/>
        <end position="36"/>
    </location>
</feature>
<dbReference type="Proteomes" id="UP000887572">
    <property type="component" value="Unplaced"/>
</dbReference>
<feature type="compositionally biased region" description="Polar residues" evidence="1">
    <location>
        <begin position="17"/>
        <end position="36"/>
    </location>
</feature>
<accession>A0A914HDD2</accession>
<feature type="domain" description="MAGE" evidence="2">
    <location>
        <begin position="241"/>
        <end position="278"/>
    </location>
</feature>
<name>A0A914HDD2_GLORO</name>
<evidence type="ECO:0000256" key="1">
    <source>
        <dbReference type="SAM" id="MobiDB-lite"/>
    </source>
</evidence>
<dbReference type="AlphaFoldDB" id="A0A914HDD2"/>
<evidence type="ECO:0000313" key="3">
    <source>
        <dbReference type="Proteomes" id="UP000887572"/>
    </source>
</evidence>
<proteinExistence type="predicted"/>
<evidence type="ECO:0000313" key="4">
    <source>
        <dbReference type="WBParaSite" id="Gr19_v10_g15591.t1"/>
    </source>
</evidence>
<dbReference type="InterPro" id="IPR002190">
    <property type="entry name" value="MHD_dom"/>
</dbReference>
<dbReference type="WBParaSite" id="Gr19_v10_g15591.t1">
    <property type="protein sequence ID" value="Gr19_v10_g15591.t1"/>
    <property type="gene ID" value="Gr19_v10_g15591"/>
</dbReference>
<organism evidence="3 4">
    <name type="scientific">Globodera rostochiensis</name>
    <name type="common">Golden nematode worm</name>
    <name type="synonym">Heterodera rostochiensis</name>
    <dbReference type="NCBI Taxonomy" id="31243"/>
    <lineage>
        <taxon>Eukaryota</taxon>
        <taxon>Metazoa</taxon>
        <taxon>Ecdysozoa</taxon>
        <taxon>Nematoda</taxon>
        <taxon>Chromadorea</taxon>
        <taxon>Rhabditida</taxon>
        <taxon>Tylenchina</taxon>
        <taxon>Tylenchomorpha</taxon>
        <taxon>Tylenchoidea</taxon>
        <taxon>Heteroderidae</taxon>
        <taxon>Heteroderinae</taxon>
        <taxon>Globodera</taxon>
    </lineage>
</organism>
<dbReference type="Gene3D" id="1.10.10.1210">
    <property type="entry name" value="MAGE homology domain, winged helix WH2 motif"/>
    <property type="match status" value="1"/>
</dbReference>
<sequence length="284" mass="32364">MQSSSHLRKKPKIEPGLNSTQASVSNQSHCSSRHNNTAGTVNESALVKSLSQCILANVSKRGFVRDLDIGEMFVDRKEREIKENVMRKTEKLLMNVLGYRLDRDEEGKRYYISTNLCKGTGLAQKRIEAQRELNEFGDGDEDFKAEENERYKNCLLEMALMFIFMSKRHSGSKTEAEKGVDQMLLRSFLDELFDVFEKRTLSSKQFGELFGPAKSAEFISHGWLRCDIHRDQATGTEEVLYHWGPRSETVVSKKKILEAFCDIYGTTPNNWPNHARVAGLRGGI</sequence>
<dbReference type="PROSITE" id="PS50838">
    <property type="entry name" value="MAGE"/>
    <property type="match status" value="1"/>
</dbReference>
<dbReference type="PANTHER" id="PTHR11736">
    <property type="entry name" value="MELANOMA-ASSOCIATED ANTIGEN MAGE ANTIGEN"/>
    <property type="match status" value="1"/>
</dbReference>
<feature type="compositionally biased region" description="Basic residues" evidence="1">
    <location>
        <begin position="1"/>
        <end position="11"/>
    </location>
</feature>
<evidence type="ECO:0000259" key="2">
    <source>
        <dbReference type="PROSITE" id="PS50838"/>
    </source>
</evidence>
<keyword evidence="3" id="KW-1185">Reference proteome</keyword>
<dbReference type="PANTHER" id="PTHR11736:SF14">
    <property type="entry name" value="NSE3 HOMOLOG, SMC5-SMC6 COMPLEX COMPONENT"/>
    <property type="match status" value="1"/>
</dbReference>
<protein>
    <submittedName>
        <fullName evidence="4">MAGE domain-containing protein</fullName>
    </submittedName>
</protein>
<reference evidence="4" key="1">
    <citation type="submission" date="2022-11" db="UniProtKB">
        <authorList>
            <consortium name="WormBaseParasite"/>
        </authorList>
    </citation>
    <scope>IDENTIFICATION</scope>
</reference>
<dbReference type="InterPro" id="IPR041899">
    <property type="entry name" value="MAGE_WH2"/>
</dbReference>